<dbReference type="EC" id="1.14.13.50" evidence="6"/>
<dbReference type="RefSeq" id="WP_076350396.1">
    <property type="nucleotide sequence ID" value="NZ_CP019082.1"/>
</dbReference>
<keyword evidence="6" id="KW-0560">Oxidoreductase</keyword>
<dbReference type="Gene3D" id="3.50.50.60">
    <property type="entry name" value="FAD/NAD(P)-binding domain"/>
    <property type="match status" value="1"/>
</dbReference>
<comment type="cofactor">
    <cofactor evidence="1">
        <name>FAD</name>
        <dbReference type="ChEBI" id="CHEBI:57692"/>
    </cofactor>
</comment>
<dbReference type="PANTHER" id="PTHR43004">
    <property type="entry name" value="TRK SYSTEM POTASSIUM UPTAKE PROTEIN"/>
    <property type="match status" value="1"/>
</dbReference>
<accession>A0A1U7CYW4</accession>
<gene>
    <name evidence="6" type="primary">pcpB</name>
    <name evidence="6" type="ORF">BSF38_05717</name>
</gene>
<keyword evidence="6" id="KW-0503">Monooxygenase</keyword>
<organism evidence="6 7">
    <name type="scientific">Paludisphaera borealis</name>
    <dbReference type="NCBI Taxonomy" id="1387353"/>
    <lineage>
        <taxon>Bacteria</taxon>
        <taxon>Pseudomonadati</taxon>
        <taxon>Planctomycetota</taxon>
        <taxon>Planctomycetia</taxon>
        <taxon>Isosphaerales</taxon>
        <taxon>Isosphaeraceae</taxon>
        <taxon>Paludisphaera</taxon>
    </lineage>
</organism>
<dbReference type="OrthoDB" id="9766816at2"/>
<dbReference type="InterPro" id="IPR050641">
    <property type="entry name" value="RIFMO-like"/>
</dbReference>
<keyword evidence="3" id="KW-0274">FAD</keyword>
<dbReference type="AlphaFoldDB" id="A0A1U7CYW4"/>
<dbReference type="Proteomes" id="UP000186309">
    <property type="component" value="Chromosome"/>
</dbReference>
<evidence type="ECO:0000313" key="6">
    <source>
        <dbReference type="EMBL" id="APW64125.1"/>
    </source>
</evidence>
<dbReference type="InterPro" id="IPR036188">
    <property type="entry name" value="FAD/NAD-bd_sf"/>
</dbReference>
<dbReference type="InterPro" id="IPR002938">
    <property type="entry name" value="FAD-bd"/>
</dbReference>
<dbReference type="GO" id="GO:0071949">
    <property type="term" value="F:FAD binding"/>
    <property type="evidence" value="ECO:0007669"/>
    <property type="project" value="InterPro"/>
</dbReference>
<evidence type="ECO:0000256" key="2">
    <source>
        <dbReference type="ARBA" id="ARBA00022630"/>
    </source>
</evidence>
<evidence type="ECO:0000256" key="4">
    <source>
        <dbReference type="SAM" id="MobiDB-lite"/>
    </source>
</evidence>
<dbReference type="Gene3D" id="3.40.30.120">
    <property type="match status" value="1"/>
</dbReference>
<reference evidence="7" key="1">
    <citation type="submission" date="2016-12" db="EMBL/GenBank/DDBJ databases">
        <title>Comparative genomics of four Isosphaeraceae planctomycetes: a common pool of plasmids and glycoside hydrolase genes.</title>
        <authorList>
            <person name="Ivanova A."/>
        </authorList>
    </citation>
    <scope>NUCLEOTIDE SEQUENCE [LARGE SCALE GENOMIC DNA]</scope>
    <source>
        <strain evidence="7">PX4</strain>
    </source>
</reference>
<dbReference type="EMBL" id="CP019082">
    <property type="protein sequence ID" value="APW64125.1"/>
    <property type="molecule type" value="Genomic_DNA"/>
</dbReference>
<evidence type="ECO:0000256" key="1">
    <source>
        <dbReference type="ARBA" id="ARBA00001974"/>
    </source>
</evidence>
<name>A0A1U7CYW4_9BACT</name>
<dbReference type="GO" id="GO:0018677">
    <property type="term" value="F:pentachlorophenol monooxygenase activity"/>
    <property type="evidence" value="ECO:0007669"/>
    <property type="project" value="UniProtKB-EC"/>
</dbReference>
<dbReference type="STRING" id="1387353.BSF38_05717"/>
<feature type="region of interest" description="Disordered" evidence="4">
    <location>
        <begin position="431"/>
        <end position="452"/>
    </location>
</feature>
<sequence>MAESVDRIVDVLVVGAGPVGLSLACELRRQGVECVLVDDDDGPTPIRESRALGIHARTLEAFQRLGVADAMVAEGRRLNGLSVYNGLTRITGMRLAFDLDDTRYPFVLCLPQSRTERILIDRLSELGGGVTWGTRLASFTADDDGATAELKNASGQTSRIRARWLVGCDGSRSAVRHGLGLAFKGGDYEQRFLLADVRLDWSKPADEISVVLTPGGPLASFPLPEAGRWRLVDTTGLVEADSSDAIVARFRELVNRHAAPEATVDQPSWTSSFGIRRRVVDRFRSGRCFVAGDAAHLHSPAGGQGMNTGVQDAVNLAWKLALAVRGEASAGLLDSYDAERRPVALAVLRGTDLMTRVVTLHNPLARGLRNGLFRVLSRLGVVRRKASLELSELAVGYRDSPIVAKDAPGWFMALRQGGGTAFKAERAFRRGPRAGDRMPDPPIGTSDPATGRERRLSDVVFEGGLGGGHVLLVFQGTEPESGALEVEFLAEEFVSPRRVGRIRPILVEPKLPVEPSPAWKGQRLADPTNALHRRFGAVGACLYLIRPDGYIGYRGQPLDAFAFREYLKRIFR</sequence>
<dbReference type="SUPFAM" id="SSF51905">
    <property type="entry name" value="FAD/NAD(P)-binding domain"/>
    <property type="match status" value="1"/>
</dbReference>
<feature type="domain" description="FAD-binding" evidence="5">
    <location>
        <begin position="9"/>
        <end position="349"/>
    </location>
</feature>
<dbReference type="PRINTS" id="PR00420">
    <property type="entry name" value="RNGMNOXGNASE"/>
</dbReference>
<dbReference type="Pfam" id="PF01494">
    <property type="entry name" value="FAD_binding_3"/>
    <property type="match status" value="1"/>
</dbReference>
<dbReference type="Gene3D" id="3.30.70.2450">
    <property type="match status" value="1"/>
</dbReference>
<dbReference type="KEGG" id="pbor:BSF38_05717"/>
<keyword evidence="7" id="KW-1185">Reference proteome</keyword>
<proteinExistence type="predicted"/>
<evidence type="ECO:0000259" key="5">
    <source>
        <dbReference type="Pfam" id="PF01494"/>
    </source>
</evidence>
<evidence type="ECO:0000256" key="3">
    <source>
        <dbReference type="ARBA" id="ARBA00022827"/>
    </source>
</evidence>
<evidence type="ECO:0000313" key="7">
    <source>
        <dbReference type="Proteomes" id="UP000186309"/>
    </source>
</evidence>
<protein>
    <submittedName>
        <fullName evidence="6">Pentachlorophenol 4-monooxygenase</fullName>
        <ecNumber evidence="6">1.14.13.50</ecNumber>
    </submittedName>
</protein>
<dbReference type="PROSITE" id="PS51257">
    <property type="entry name" value="PROKAR_LIPOPROTEIN"/>
    <property type="match status" value="1"/>
</dbReference>
<dbReference type="PANTHER" id="PTHR43004:SF19">
    <property type="entry name" value="BINDING MONOOXYGENASE, PUTATIVE (JCVI)-RELATED"/>
    <property type="match status" value="1"/>
</dbReference>
<keyword evidence="2" id="KW-0285">Flavoprotein</keyword>